<reference evidence="2" key="1">
    <citation type="journal article" date="2022" name="bioRxiv">
        <title>Sequencing and chromosome-scale assembly of the giantPleurodeles waltlgenome.</title>
        <authorList>
            <person name="Brown T."/>
            <person name="Elewa A."/>
            <person name="Iarovenko S."/>
            <person name="Subramanian E."/>
            <person name="Araus A.J."/>
            <person name="Petzold A."/>
            <person name="Susuki M."/>
            <person name="Suzuki K.-i.T."/>
            <person name="Hayashi T."/>
            <person name="Toyoda A."/>
            <person name="Oliveira C."/>
            <person name="Osipova E."/>
            <person name="Leigh N.D."/>
            <person name="Simon A."/>
            <person name="Yun M.H."/>
        </authorList>
    </citation>
    <scope>NUCLEOTIDE SEQUENCE</scope>
    <source>
        <strain evidence="2">20211129_DDA</strain>
        <tissue evidence="2">Liver</tissue>
    </source>
</reference>
<evidence type="ECO:0000313" key="2">
    <source>
        <dbReference type="EMBL" id="KAJ1103186.1"/>
    </source>
</evidence>
<keyword evidence="3" id="KW-1185">Reference proteome</keyword>
<feature type="region of interest" description="Disordered" evidence="1">
    <location>
        <begin position="1"/>
        <end position="24"/>
    </location>
</feature>
<accession>A0AAV7MHC6</accession>
<name>A0AAV7MHC6_PLEWA</name>
<dbReference type="Proteomes" id="UP001066276">
    <property type="component" value="Chromosome 9"/>
</dbReference>
<organism evidence="2 3">
    <name type="scientific">Pleurodeles waltl</name>
    <name type="common">Iberian ribbed newt</name>
    <dbReference type="NCBI Taxonomy" id="8319"/>
    <lineage>
        <taxon>Eukaryota</taxon>
        <taxon>Metazoa</taxon>
        <taxon>Chordata</taxon>
        <taxon>Craniata</taxon>
        <taxon>Vertebrata</taxon>
        <taxon>Euteleostomi</taxon>
        <taxon>Amphibia</taxon>
        <taxon>Batrachia</taxon>
        <taxon>Caudata</taxon>
        <taxon>Salamandroidea</taxon>
        <taxon>Salamandridae</taxon>
        <taxon>Pleurodelinae</taxon>
        <taxon>Pleurodeles</taxon>
    </lineage>
</organism>
<comment type="caution">
    <text evidence="2">The sequence shown here is derived from an EMBL/GenBank/DDBJ whole genome shotgun (WGS) entry which is preliminary data.</text>
</comment>
<evidence type="ECO:0000313" key="3">
    <source>
        <dbReference type="Proteomes" id="UP001066276"/>
    </source>
</evidence>
<dbReference type="AlphaFoldDB" id="A0AAV7MHC6"/>
<sequence>MQGEGATLGRTPVPPGTGCPRALRRRREVPGWTVGLPCGQLPPGRRHSPSLEAGGVHALCGTFCALNCPAFETVTGTRCKVKYT</sequence>
<dbReference type="EMBL" id="JANPWB010000013">
    <property type="protein sequence ID" value="KAJ1103186.1"/>
    <property type="molecule type" value="Genomic_DNA"/>
</dbReference>
<protein>
    <submittedName>
        <fullName evidence="2">Uncharacterized protein</fullName>
    </submittedName>
</protein>
<proteinExistence type="predicted"/>
<evidence type="ECO:0000256" key="1">
    <source>
        <dbReference type="SAM" id="MobiDB-lite"/>
    </source>
</evidence>
<gene>
    <name evidence="2" type="ORF">NDU88_000613</name>
</gene>